<dbReference type="AlphaFoldDB" id="A0A1E5NCM9"/>
<proteinExistence type="predicted"/>
<dbReference type="Proteomes" id="UP000095247">
    <property type="component" value="Unassembled WGS sequence"/>
</dbReference>
<gene>
    <name evidence="1" type="ORF">BFL38_04115</name>
</gene>
<dbReference type="Pfam" id="PF10962">
    <property type="entry name" value="DUF2764"/>
    <property type="match status" value="1"/>
</dbReference>
<evidence type="ECO:0008006" key="3">
    <source>
        <dbReference type="Google" id="ProtNLM"/>
    </source>
</evidence>
<evidence type="ECO:0000313" key="2">
    <source>
        <dbReference type="Proteomes" id="UP000095247"/>
    </source>
</evidence>
<sequence length="279" mass="31755">MGSYYYLISGLPEVKLSDAKAKYDINEITQSILSSLSAKDSKFFKYLIYQNDNKNLVSAIAKQKGLFTPYIEHIEPSIFSKEEMQKYAGISDLPLYMSKFLEDSKNIEWENARHIENTLLNLYYEEMIQNGNSFIKNYALFMRDMKNVLAALNGRALGFSSDAIAKELIGDYSLISALTKSTASDFGVGREIPYINTIIETFNSSDKADPYNMENIECTLVREFLDRLTSIKSFTTDNVFAYYINLTYAVSINGRNEEEGKKHLETLIGSLKEKASVYN</sequence>
<evidence type="ECO:0000313" key="1">
    <source>
        <dbReference type="EMBL" id="OEJ13930.1"/>
    </source>
</evidence>
<dbReference type="RefSeq" id="WP_069727229.1">
    <property type="nucleotide sequence ID" value="NZ_MDCO01000012.1"/>
</dbReference>
<name>A0A1E5NCM9_9SPIR</name>
<dbReference type="InterPro" id="IPR024492">
    <property type="entry name" value="DUF2764"/>
</dbReference>
<reference evidence="1 2" key="1">
    <citation type="submission" date="2016-08" db="EMBL/GenBank/DDBJ databases">
        <title>Characterization and recognition of Brachyspira hampsonii sp. nov., a novel intestinal spirochete that is pathogenic to pigs.</title>
        <authorList>
            <person name="Mirajkar N."/>
            <person name="La T."/>
            <person name="Phillips N."/>
            <person name="Hampson D."/>
            <person name="Gebhart C."/>
        </authorList>
    </citation>
    <scope>NUCLEOTIDE SEQUENCE [LARGE SCALE GENOMIC DNA]</scope>
    <source>
        <strain evidence="1 2">P280/1</strain>
    </source>
</reference>
<comment type="caution">
    <text evidence="1">The sequence shown here is derived from an EMBL/GenBank/DDBJ whole genome shotgun (WGS) entry which is preliminary data.</text>
</comment>
<accession>A0A1E5NCM9</accession>
<dbReference type="EMBL" id="MDCO01000012">
    <property type="protein sequence ID" value="OEJ13930.1"/>
    <property type="molecule type" value="Genomic_DNA"/>
</dbReference>
<protein>
    <recommendedName>
        <fullName evidence="3">DUF2764 domain-containing protein</fullName>
    </recommendedName>
</protein>
<organism evidence="1 2">
    <name type="scientific">Brachyspira hampsonii</name>
    <dbReference type="NCBI Taxonomy" id="1287055"/>
    <lineage>
        <taxon>Bacteria</taxon>
        <taxon>Pseudomonadati</taxon>
        <taxon>Spirochaetota</taxon>
        <taxon>Spirochaetia</taxon>
        <taxon>Brachyspirales</taxon>
        <taxon>Brachyspiraceae</taxon>
        <taxon>Brachyspira</taxon>
    </lineage>
</organism>